<evidence type="ECO:0000313" key="2">
    <source>
        <dbReference type="Proteomes" id="UP001597079"/>
    </source>
</evidence>
<organism evidence="1 2">
    <name type="scientific">Alicyclobacillus fodiniaquatilis</name>
    <dbReference type="NCBI Taxonomy" id="1661150"/>
    <lineage>
        <taxon>Bacteria</taxon>
        <taxon>Bacillati</taxon>
        <taxon>Bacillota</taxon>
        <taxon>Bacilli</taxon>
        <taxon>Bacillales</taxon>
        <taxon>Alicyclobacillaceae</taxon>
        <taxon>Alicyclobacillus</taxon>
    </lineage>
</organism>
<gene>
    <name evidence="1" type="ORF">ACFSB2_05945</name>
</gene>
<protein>
    <submittedName>
        <fullName evidence="1">Uncharacterized protein</fullName>
    </submittedName>
</protein>
<dbReference type="EMBL" id="JBHUCX010000018">
    <property type="protein sequence ID" value="MFD1674255.1"/>
    <property type="molecule type" value="Genomic_DNA"/>
</dbReference>
<dbReference type="RefSeq" id="WP_377942123.1">
    <property type="nucleotide sequence ID" value="NZ_JBHUCX010000018.1"/>
</dbReference>
<reference evidence="2" key="1">
    <citation type="journal article" date="2019" name="Int. J. Syst. Evol. Microbiol.">
        <title>The Global Catalogue of Microorganisms (GCM) 10K type strain sequencing project: providing services to taxonomists for standard genome sequencing and annotation.</title>
        <authorList>
            <consortium name="The Broad Institute Genomics Platform"/>
            <consortium name="The Broad Institute Genome Sequencing Center for Infectious Disease"/>
            <person name="Wu L."/>
            <person name="Ma J."/>
        </authorList>
    </citation>
    <scope>NUCLEOTIDE SEQUENCE [LARGE SCALE GENOMIC DNA]</scope>
    <source>
        <strain evidence="2">CGMCC 1.12286</strain>
    </source>
</reference>
<evidence type="ECO:0000313" key="1">
    <source>
        <dbReference type="EMBL" id="MFD1674255.1"/>
    </source>
</evidence>
<sequence length="75" mass="8713">MSKSEIEKLAHQVQQLQLVLEDMQQTLERLQPTDSYGGRYAHLNSPRQRLVSALEDTVPRQSEYAEYARSEHRGN</sequence>
<name>A0ABW4JFR2_9BACL</name>
<proteinExistence type="predicted"/>
<accession>A0ABW4JFR2</accession>
<keyword evidence="2" id="KW-1185">Reference proteome</keyword>
<dbReference type="Proteomes" id="UP001597079">
    <property type="component" value="Unassembled WGS sequence"/>
</dbReference>
<comment type="caution">
    <text evidence="1">The sequence shown here is derived from an EMBL/GenBank/DDBJ whole genome shotgun (WGS) entry which is preliminary data.</text>
</comment>